<protein>
    <submittedName>
        <fullName evidence="2">Uncharacterized protein</fullName>
    </submittedName>
</protein>
<reference evidence="3" key="1">
    <citation type="journal article" date="2013" name="Genome Announc.">
        <title>Draft genome sequence of the grapevine dieback fungus Eutypa lata UCR-EL1.</title>
        <authorList>
            <person name="Blanco-Ulate B."/>
            <person name="Rolshausen P.E."/>
            <person name="Cantu D."/>
        </authorList>
    </citation>
    <scope>NUCLEOTIDE SEQUENCE [LARGE SCALE GENOMIC DNA]</scope>
    <source>
        <strain evidence="3">UCR-EL1</strain>
    </source>
</reference>
<dbReference type="AlphaFoldDB" id="M7STV8"/>
<dbReference type="HOGENOM" id="CLU_116396_0_0_1"/>
<dbReference type="OMA" id="SHTNPFF"/>
<evidence type="ECO:0000313" key="3">
    <source>
        <dbReference type="Proteomes" id="UP000012174"/>
    </source>
</evidence>
<keyword evidence="1" id="KW-0732">Signal</keyword>
<name>M7STV8_EUTLA</name>
<sequence length="155" mass="16519">MKSLISTSIFAFLQAAVVSAQEYPSSLNDTTSHTNPFFLQIWSTRNTAYAYQAIGVKPGNDGDWNVVVGQDGAVTAFELADGVLRLASPEGNQGAADGLGAAFGPETTDGEFISKQFFFTNATNQTHNTWELLNLSNDGLYSILSNDGGPSTWNG</sequence>
<accession>M7STV8</accession>
<feature type="signal peptide" evidence="1">
    <location>
        <begin position="1"/>
        <end position="20"/>
    </location>
</feature>
<dbReference type="OrthoDB" id="5213598at2759"/>
<dbReference type="EMBL" id="KB706323">
    <property type="protein sequence ID" value="EMR67963.1"/>
    <property type="molecule type" value="Genomic_DNA"/>
</dbReference>
<gene>
    <name evidence="2" type="ORF">UCREL1_5039</name>
</gene>
<feature type="chain" id="PRO_5004085100" evidence="1">
    <location>
        <begin position="21"/>
        <end position="155"/>
    </location>
</feature>
<dbReference type="Proteomes" id="UP000012174">
    <property type="component" value="Unassembled WGS sequence"/>
</dbReference>
<evidence type="ECO:0000313" key="2">
    <source>
        <dbReference type="EMBL" id="EMR67963.1"/>
    </source>
</evidence>
<dbReference type="KEGG" id="ela:UCREL1_5039"/>
<proteinExistence type="predicted"/>
<evidence type="ECO:0000256" key="1">
    <source>
        <dbReference type="SAM" id="SignalP"/>
    </source>
</evidence>
<keyword evidence="3" id="KW-1185">Reference proteome</keyword>
<organism evidence="2 3">
    <name type="scientific">Eutypa lata (strain UCR-EL1)</name>
    <name type="common">Grapevine dieback disease fungus</name>
    <name type="synonym">Eutypa armeniacae</name>
    <dbReference type="NCBI Taxonomy" id="1287681"/>
    <lineage>
        <taxon>Eukaryota</taxon>
        <taxon>Fungi</taxon>
        <taxon>Dikarya</taxon>
        <taxon>Ascomycota</taxon>
        <taxon>Pezizomycotina</taxon>
        <taxon>Sordariomycetes</taxon>
        <taxon>Xylariomycetidae</taxon>
        <taxon>Xylariales</taxon>
        <taxon>Diatrypaceae</taxon>
        <taxon>Eutypa</taxon>
    </lineage>
</organism>